<dbReference type="PANTHER" id="PTHR10457:SF7">
    <property type="entry name" value="GALACTOKINASE-RELATED"/>
    <property type="match status" value="1"/>
</dbReference>
<dbReference type="InterPro" id="IPR013750">
    <property type="entry name" value="GHMP_kinase_C_dom"/>
</dbReference>
<evidence type="ECO:0000259" key="15">
    <source>
        <dbReference type="Pfam" id="PF10509"/>
    </source>
</evidence>
<feature type="binding site" evidence="11">
    <location>
        <begin position="123"/>
        <end position="129"/>
    </location>
    <ligand>
        <name>ATP</name>
        <dbReference type="ChEBI" id="CHEBI:30616"/>
    </ligand>
</feature>
<keyword evidence="8 11" id="KW-0460">Magnesium</keyword>
<evidence type="ECO:0000259" key="13">
    <source>
        <dbReference type="Pfam" id="PF00288"/>
    </source>
</evidence>
<evidence type="ECO:0000256" key="8">
    <source>
        <dbReference type="ARBA" id="ARBA00022842"/>
    </source>
</evidence>
<evidence type="ECO:0000256" key="10">
    <source>
        <dbReference type="ARBA" id="ARBA00023277"/>
    </source>
</evidence>
<dbReference type="InterPro" id="IPR036554">
    <property type="entry name" value="GHMP_kinase_C_sf"/>
</dbReference>
<sequence>MEQQLFDRFHHYFPGNNDDIRVYFAPGRVNLIGEHTDYNGGYVLPSALSIGTYMLIRSRKDGAFRLRSENFKEHPVDFSLNELVYIKEDDWGNYPKGIIHELMAEGVPLTGADILYYGNIPNGAGLSSSASIGMVTAYGLSKLAKFPMDKQQLAFLCQRMENHFIGVNTGIMDQFAVGLAEKNHALFLNCDTLEKEKVALNLGSYKLLITNTNKRRGLADSKYNERLEECREALKILQGINSKWTNLSQVPLSDFEANQDKLTPILRARARHVITENARVLQAVRCLQAHDLSTFGKLMEASHVSLRDDYEVTGKELDALFEAQRAVKGCIGTRMTGAGFGGCTVSIVHEKSVEAFKTTVQRIYKQQTGLEADFYICDTGDGVTERTEEVRL</sequence>
<dbReference type="PANTHER" id="PTHR10457">
    <property type="entry name" value="MEVALONATE KINASE/GALACTOKINASE"/>
    <property type="match status" value="1"/>
</dbReference>
<protein>
    <recommendedName>
        <fullName evidence="11 12">Galactokinase</fullName>
        <ecNumber evidence="11 12">2.7.1.6</ecNumber>
    </recommendedName>
    <alternativeName>
        <fullName evidence="11">Galactose kinase</fullName>
    </alternativeName>
</protein>
<dbReference type="FunFam" id="3.30.70.890:FF:000001">
    <property type="entry name" value="Galactokinase"/>
    <property type="match status" value="1"/>
</dbReference>
<dbReference type="RefSeq" id="WP_188694513.1">
    <property type="nucleotide sequence ID" value="NZ_BMIR01000011.1"/>
</dbReference>
<dbReference type="EMBL" id="BMIR01000011">
    <property type="protein sequence ID" value="GGE45444.1"/>
    <property type="molecule type" value="Genomic_DNA"/>
</dbReference>
<feature type="active site" description="Proton acceptor" evidence="11">
    <location>
        <position position="173"/>
    </location>
</feature>
<feature type="site" description="Transition state stabilizer" evidence="11">
    <location>
        <position position="28"/>
    </location>
</feature>
<reference evidence="16" key="2">
    <citation type="submission" date="2020-09" db="EMBL/GenBank/DDBJ databases">
        <authorList>
            <person name="Sun Q."/>
            <person name="Zhou Y."/>
        </authorList>
    </citation>
    <scope>NUCLEOTIDE SEQUENCE</scope>
    <source>
        <strain evidence="16">CGMCC 1.15371</strain>
    </source>
</reference>
<dbReference type="SUPFAM" id="SSF55060">
    <property type="entry name" value="GHMP Kinase, C-terminal domain"/>
    <property type="match status" value="1"/>
</dbReference>
<dbReference type="Pfam" id="PF10509">
    <property type="entry name" value="GalKase_gal_bdg"/>
    <property type="match status" value="1"/>
</dbReference>
<comment type="function">
    <text evidence="11">Catalyzes the transfer of the gamma-phosphate of ATP to D-galactose to form alpha-D-galactose-1-phosphate (Gal-1-P).</text>
</comment>
<dbReference type="InterPro" id="IPR020568">
    <property type="entry name" value="Ribosomal_Su5_D2-typ_SF"/>
</dbReference>
<feature type="binding site" evidence="11">
    <location>
        <position position="129"/>
    </location>
    <ligand>
        <name>Mg(2+)</name>
        <dbReference type="ChEBI" id="CHEBI:18420"/>
    </ligand>
</feature>
<dbReference type="PIRSF" id="PIRSF000530">
    <property type="entry name" value="Galactokinase"/>
    <property type="match status" value="1"/>
</dbReference>
<feature type="binding site" evidence="11">
    <location>
        <begin position="34"/>
        <end position="37"/>
    </location>
    <ligand>
        <name>substrate</name>
    </ligand>
</feature>
<dbReference type="PROSITE" id="PS00627">
    <property type="entry name" value="GHMP_KINASES_ATP"/>
    <property type="match status" value="1"/>
</dbReference>
<evidence type="ECO:0000256" key="5">
    <source>
        <dbReference type="ARBA" id="ARBA00022741"/>
    </source>
</evidence>
<evidence type="ECO:0000256" key="1">
    <source>
        <dbReference type="ARBA" id="ARBA00006566"/>
    </source>
</evidence>
<keyword evidence="17" id="KW-1185">Reference proteome</keyword>
<name>A0A8J2YIV4_9BACL</name>
<feature type="domain" description="GHMP kinase N-terminal" evidence="13">
    <location>
        <begin position="93"/>
        <end position="178"/>
    </location>
</feature>
<keyword evidence="3 11" id="KW-0808">Transferase</keyword>
<dbReference type="SUPFAM" id="SSF54211">
    <property type="entry name" value="Ribosomal protein S5 domain 2-like"/>
    <property type="match status" value="1"/>
</dbReference>
<dbReference type="EC" id="2.7.1.6" evidence="11 12"/>
<dbReference type="InterPro" id="IPR006203">
    <property type="entry name" value="GHMP_knse_ATP-bd_CS"/>
</dbReference>
<dbReference type="Gene3D" id="3.30.230.10">
    <property type="match status" value="1"/>
</dbReference>
<proteinExistence type="inferred from homology"/>
<dbReference type="GO" id="GO:0005524">
    <property type="term" value="F:ATP binding"/>
    <property type="evidence" value="ECO:0007669"/>
    <property type="project" value="UniProtKB-UniRule"/>
</dbReference>
<dbReference type="InterPro" id="IPR006204">
    <property type="entry name" value="GHMP_kinase_N_dom"/>
</dbReference>
<feature type="binding site" evidence="11">
    <location>
        <position position="68"/>
    </location>
    <ligand>
        <name>ATP</name>
        <dbReference type="ChEBI" id="CHEBI:30616"/>
    </ligand>
</feature>
<dbReference type="GO" id="GO:0004335">
    <property type="term" value="F:galactokinase activity"/>
    <property type="evidence" value="ECO:0007669"/>
    <property type="project" value="UniProtKB-UniRule"/>
</dbReference>
<dbReference type="GO" id="GO:0005829">
    <property type="term" value="C:cytosol"/>
    <property type="evidence" value="ECO:0007669"/>
    <property type="project" value="TreeGrafter"/>
</dbReference>
<evidence type="ECO:0000256" key="3">
    <source>
        <dbReference type="ARBA" id="ARBA00022679"/>
    </source>
</evidence>
<dbReference type="GO" id="GO:0006012">
    <property type="term" value="P:galactose metabolic process"/>
    <property type="evidence" value="ECO:0007669"/>
    <property type="project" value="UniProtKB-UniRule"/>
</dbReference>
<dbReference type="UniPathway" id="UPA00214"/>
<evidence type="ECO:0000256" key="12">
    <source>
        <dbReference type="NCBIfam" id="TIGR00131"/>
    </source>
</evidence>
<comment type="pathway">
    <text evidence="11">Carbohydrate metabolism; galactose metabolism.</text>
</comment>
<keyword evidence="9 11" id="KW-0299">Galactose metabolism</keyword>
<evidence type="ECO:0000313" key="16">
    <source>
        <dbReference type="EMBL" id="GGE45444.1"/>
    </source>
</evidence>
<evidence type="ECO:0000256" key="4">
    <source>
        <dbReference type="ARBA" id="ARBA00022723"/>
    </source>
</evidence>
<keyword evidence="5 11" id="KW-0547">Nucleotide-binding</keyword>
<comment type="subcellular location">
    <subcellularLocation>
        <location evidence="11">Cytoplasm</location>
    </subcellularLocation>
</comment>
<feature type="binding site" evidence="11">
    <location>
        <position position="161"/>
    </location>
    <ligand>
        <name>Mg(2+)</name>
        <dbReference type="ChEBI" id="CHEBI:18420"/>
    </ligand>
</feature>
<evidence type="ECO:0000256" key="6">
    <source>
        <dbReference type="ARBA" id="ARBA00022777"/>
    </source>
</evidence>
<dbReference type="Pfam" id="PF00288">
    <property type="entry name" value="GHMP_kinases_N"/>
    <property type="match status" value="1"/>
</dbReference>
<dbReference type="AlphaFoldDB" id="A0A8J2YIV4"/>
<keyword evidence="4 11" id="KW-0479">Metal-binding</keyword>
<dbReference type="InterPro" id="IPR006206">
    <property type="entry name" value="Mevalonate/galactokinase"/>
</dbReference>
<dbReference type="HAMAP" id="MF_00246">
    <property type="entry name" value="Galactokinase"/>
    <property type="match status" value="1"/>
</dbReference>
<feature type="domain" description="GHMP kinase C-terminal" evidence="14">
    <location>
        <begin position="284"/>
        <end position="365"/>
    </location>
</feature>
<dbReference type="InterPro" id="IPR022963">
    <property type="entry name" value="Galactokinase_bac"/>
</dbReference>
<dbReference type="GO" id="GO:0000287">
    <property type="term" value="F:magnesium ion binding"/>
    <property type="evidence" value="ECO:0007669"/>
    <property type="project" value="UniProtKB-UniRule"/>
</dbReference>
<evidence type="ECO:0000256" key="11">
    <source>
        <dbReference type="HAMAP-Rule" id="MF_00246"/>
    </source>
</evidence>
<comment type="similarity">
    <text evidence="1 11">Belongs to the GHMP kinase family. GalK subfamily.</text>
</comment>
<keyword evidence="10 11" id="KW-0119">Carbohydrate metabolism</keyword>
<dbReference type="Gene3D" id="3.30.70.890">
    <property type="entry name" value="GHMP kinase, C-terminal domain"/>
    <property type="match status" value="1"/>
</dbReference>
<dbReference type="NCBIfam" id="NF003705">
    <property type="entry name" value="PRK05322.1"/>
    <property type="match status" value="1"/>
</dbReference>
<comment type="catalytic activity">
    <reaction evidence="11">
        <text>alpha-D-galactose + ATP = alpha-D-galactose 1-phosphate + ADP + H(+)</text>
        <dbReference type="Rhea" id="RHEA:13553"/>
        <dbReference type="ChEBI" id="CHEBI:15378"/>
        <dbReference type="ChEBI" id="CHEBI:28061"/>
        <dbReference type="ChEBI" id="CHEBI:30616"/>
        <dbReference type="ChEBI" id="CHEBI:58336"/>
        <dbReference type="ChEBI" id="CHEBI:456216"/>
        <dbReference type="EC" id="2.7.1.6"/>
    </reaction>
</comment>
<evidence type="ECO:0000313" key="17">
    <source>
        <dbReference type="Proteomes" id="UP000628775"/>
    </source>
</evidence>
<dbReference type="InterPro" id="IPR019741">
    <property type="entry name" value="Galactokinase_CS"/>
</dbReference>
<dbReference type="InterPro" id="IPR014721">
    <property type="entry name" value="Ribsml_uS5_D2-typ_fold_subgr"/>
</dbReference>
<evidence type="ECO:0000256" key="2">
    <source>
        <dbReference type="ARBA" id="ARBA00022490"/>
    </source>
</evidence>
<comment type="caution">
    <text evidence="16">The sequence shown here is derived from an EMBL/GenBank/DDBJ whole genome shotgun (WGS) entry which is preliminary data.</text>
</comment>
<dbReference type="NCBIfam" id="TIGR00131">
    <property type="entry name" value="gal_kin"/>
    <property type="match status" value="1"/>
</dbReference>
<dbReference type="FunFam" id="3.30.230.10:FF:000017">
    <property type="entry name" value="Galactokinase"/>
    <property type="match status" value="1"/>
</dbReference>
<reference evidence="16" key="1">
    <citation type="journal article" date="2014" name="Int. J. Syst. Evol. Microbiol.">
        <title>Complete genome sequence of Corynebacterium casei LMG S-19264T (=DSM 44701T), isolated from a smear-ripened cheese.</title>
        <authorList>
            <consortium name="US DOE Joint Genome Institute (JGI-PGF)"/>
            <person name="Walter F."/>
            <person name="Albersmeier A."/>
            <person name="Kalinowski J."/>
            <person name="Ruckert C."/>
        </authorList>
    </citation>
    <scope>NUCLEOTIDE SEQUENCE</scope>
    <source>
        <strain evidence="16">CGMCC 1.15371</strain>
    </source>
</reference>
<evidence type="ECO:0000259" key="14">
    <source>
        <dbReference type="Pfam" id="PF08544"/>
    </source>
</evidence>
<gene>
    <name evidence="11 16" type="primary">galK</name>
    <name evidence="16" type="ORF">GCM10011391_25330</name>
</gene>
<dbReference type="Proteomes" id="UP000628775">
    <property type="component" value="Unassembled WGS sequence"/>
</dbReference>
<evidence type="ECO:0000256" key="7">
    <source>
        <dbReference type="ARBA" id="ARBA00022840"/>
    </source>
</evidence>
<keyword evidence="6 11" id="KW-0418">Kinase</keyword>
<feature type="domain" description="Galactokinase N-terminal" evidence="15">
    <location>
        <begin position="8"/>
        <end position="57"/>
    </location>
</feature>
<dbReference type="InterPro" id="IPR019539">
    <property type="entry name" value="GalKase_N"/>
</dbReference>
<keyword evidence="2 11" id="KW-0963">Cytoplasm</keyword>
<dbReference type="PROSITE" id="PS00106">
    <property type="entry name" value="GALACTOKINASE"/>
    <property type="match status" value="1"/>
</dbReference>
<evidence type="ECO:0000256" key="9">
    <source>
        <dbReference type="ARBA" id="ARBA00023144"/>
    </source>
</evidence>
<organism evidence="16 17">
    <name type="scientific">Pullulanibacillus camelliae</name>
    <dbReference type="NCBI Taxonomy" id="1707096"/>
    <lineage>
        <taxon>Bacteria</taxon>
        <taxon>Bacillati</taxon>
        <taxon>Bacillota</taxon>
        <taxon>Bacilli</taxon>
        <taxon>Bacillales</taxon>
        <taxon>Sporolactobacillaceae</taxon>
        <taxon>Pullulanibacillus</taxon>
    </lineage>
</organism>
<dbReference type="InterPro" id="IPR000705">
    <property type="entry name" value="Galactokinase"/>
</dbReference>
<dbReference type="Pfam" id="PF08544">
    <property type="entry name" value="GHMP_kinases_C"/>
    <property type="match status" value="1"/>
</dbReference>
<accession>A0A8J2YIV4</accession>
<dbReference type="PRINTS" id="PR00959">
    <property type="entry name" value="MEVGALKINASE"/>
</dbReference>
<dbReference type="PRINTS" id="PR00473">
    <property type="entry name" value="GALCTOKINASE"/>
</dbReference>
<feature type="binding site" evidence="11">
    <location>
        <position position="223"/>
    </location>
    <ligand>
        <name>substrate</name>
    </ligand>
</feature>
<keyword evidence="7 11" id="KW-0067">ATP-binding</keyword>